<dbReference type="Proteomes" id="UP001381693">
    <property type="component" value="Unassembled WGS sequence"/>
</dbReference>
<dbReference type="InterPro" id="IPR011047">
    <property type="entry name" value="Quinoprotein_ADH-like_sf"/>
</dbReference>
<feature type="signal peptide" evidence="1">
    <location>
        <begin position="1"/>
        <end position="22"/>
    </location>
</feature>
<dbReference type="GO" id="GO:0034975">
    <property type="term" value="P:protein folding in endoplasmic reticulum"/>
    <property type="evidence" value="ECO:0007669"/>
    <property type="project" value="TreeGrafter"/>
</dbReference>
<feature type="chain" id="PRO_5042968040" description="EMC1 first beta-propeller domain-containing protein" evidence="1">
    <location>
        <begin position="23"/>
        <end position="392"/>
    </location>
</feature>
<evidence type="ECO:0000259" key="2">
    <source>
        <dbReference type="Pfam" id="PF25293"/>
    </source>
</evidence>
<dbReference type="PANTHER" id="PTHR21573:SF0">
    <property type="entry name" value="ER MEMBRANE PROTEIN COMPLEX SUBUNIT 1"/>
    <property type="match status" value="1"/>
</dbReference>
<keyword evidence="4" id="KW-1185">Reference proteome</keyword>
<name>A0AAN9A9F8_HALRR</name>
<dbReference type="InterPro" id="IPR026895">
    <property type="entry name" value="EMC1"/>
</dbReference>
<accession>A0AAN9A9F8</accession>
<reference evidence="3 4" key="1">
    <citation type="submission" date="2023-11" db="EMBL/GenBank/DDBJ databases">
        <title>Halocaridina rubra genome assembly.</title>
        <authorList>
            <person name="Smith C."/>
        </authorList>
    </citation>
    <scope>NUCLEOTIDE SEQUENCE [LARGE SCALE GENOMIC DNA]</scope>
    <source>
        <strain evidence="3">EP-1</strain>
        <tissue evidence="3">Whole</tissue>
    </source>
</reference>
<dbReference type="PANTHER" id="PTHR21573">
    <property type="entry name" value="ER MEMBRANE PROTEIN COMPLEX SUBUNIT 1"/>
    <property type="match status" value="1"/>
</dbReference>
<dbReference type="EMBL" id="JAXCGZ010006990">
    <property type="protein sequence ID" value="KAK7079448.1"/>
    <property type="molecule type" value="Genomic_DNA"/>
</dbReference>
<gene>
    <name evidence="3" type="ORF">SK128_018435</name>
</gene>
<organism evidence="3 4">
    <name type="scientific">Halocaridina rubra</name>
    <name type="common">Hawaiian red shrimp</name>
    <dbReference type="NCBI Taxonomy" id="373956"/>
    <lineage>
        <taxon>Eukaryota</taxon>
        <taxon>Metazoa</taxon>
        <taxon>Ecdysozoa</taxon>
        <taxon>Arthropoda</taxon>
        <taxon>Crustacea</taxon>
        <taxon>Multicrustacea</taxon>
        <taxon>Malacostraca</taxon>
        <taxon>Eumalacostraca</taxon>
        <taxon>Eucarida</taxon>
        <taxon>Decapoda</taxon>
        <taxon>Pleocyemata</taxon>
        <taxon>Caridea</taxon>
        <taxon>Atyoidea</taxon>
        <taxon>Atyidae</taxon>
        <taxon>Halocaridina</taxon>
    </lineage>
</organism>
<protein>
    <recommendedName>
        <fullName evidence="2">EMC1 first beta-propeller domain-containing protein</fullName>
    </recommendedName>
</protein>
<evidence type="ECO:0000313" key="3">
    <source>
        <dbReference type="EMBL" id="KAK7079448.1"/>
    </source>
</evidence>
<dbReference type="GO" id="GO:0072546">
    <property type="term" value="C:EMC complex"/>
    <property type="evidence" value="ECO:0007669"/>
    <property type="project" value="InterPro"/>
</dbReference>
<comment type="caution">
    <text evidence="3">The sequence shown here is derived from an EMBL/GenBank/DDBJ whole genome shotgun (WGS) entry which is preliminary data.</text>
</comment>
<proteinExistence type="predicted"/>
<evidence type="ECO:0000256" key="1">
    <source>
        <dbReference type="SAM" id="SignalP"/>
    </source>
</evidence>
<feature type="non-terminal residue" evidence="3">
    <location>
        <position position="392"/>
    </location>
</feature>
<dbReference type="SUPFAM" id="SSF50998">
    <property type="entry name" value="Quinoprotein alcohol dehydrogenase-like"/>
    <property type="match status" value="1"/>
</dbReference>
<dbReference type="Pfam" id="PF25293">
    <property type="entry name" value="Beta-prop_EMC1_N"/>
    <property type="match status" value="1"/>
</dbReference>
<dbReference type="InterPro" id="IPR058545">
    <property type="entry name" value="Beta-prop_EMC1_1st"/>
</dbReference>
<keyword evidence="1" id="KW-0732">Signal</keyword>
<dbReference type="AlphaFoldDB" id="A0AAN9A9F8"/>
<evidence type="ECO:0000313" key="4">
    <source>
        <dbReference type="Proteomes" id="UP001381693"/>
    </source>
</evidence>
<sequence length="392" mass="42468">MNSFWHFVSFLFILSVFPPSLCLYEDQIGKFDWVQQYVGVVEHAVFDESSVRSRKIIVATSHNVLAALSTNTGKIVWRHVMERPEDGSSAIDYLESHESQVNIVSGSLLRSWDSISSALIEEIPLDHVSPPGALMRAVSLTDNEVVIAELVPGSVIVTSLDRSSGASLDHATVAAPWLHDKTKCQAVEKTLVCVELSLGLVFTLRFTSATPAFASFPLASLGMDDPTINPQVALERVAGSPDHMVIQVGSSRKLVHIHSDGLHLVRDLAGTRASSTCDGVLYSVTQVGRVVTIKAEDLESGAEIGEQGIVVELPFQSGSVLSLSMYRFERRDGGMAFRAFVTCSDHSLHLLSNAGVVWSREEALASVMAVEAVDLPVDGADMTYHEQVIPVA</sequence>
<feature type="domain" description="EMC1 first beta-propeller" evidence="2">
    <location>
        <begin position="23"/>
        <end position="148"/>
    </location>
</feature>